<organism evidence="1">
    <name type="scientific">uncultured Caudovirales phage</name>
    <dbReference type="NCBI Taxonomy" id="2100421"/>
    <lineage>
        <taxon>Viruses</taxon>
        <taxon>Duplodnaviria</taxon>
        <taxon>Heunggongvirae</taxon>
        <taxon>Uroviricota</taxon>
        <taxon>Caudoviricetes</taxon>
        <taxon>Peduoviridae</taxon>
        <taxon>Maltschvirus</taxon>
        <taxon>Maltschvirus maltsch</taxon>
    </lineage>
</organism>
<reference evidence="1" key="1">
    <citation type="submission" date="2020-04" db="EMBL/GenBank/DDBJ databases">
        <authorList>
            <person name="Chiriac C."/>
            <person name="Salcher M."/>
            <person name="Ghai R."/>
            <person name="Kavagutti S V."/>
        </authorList>
    </citation>
    <scope>NUCLEOTIDE SEQUENCE</scope>
</reference>
<name>A0A6J5LW75_9CAUD</name>
<protein>
    <submittedName>
        <fullName evidence="1">Uncharacterized protein</fullName>
    </submittedName>
</protein>
<sequence length="74" mass="8738">MSEQEELTQAQLLFKVTQLSNRIYQVRWLLNNPDANKSRNWTLSCQLVKLMAERKKLQEKLYGPVIEVDNTDDN</sequence>
<dbReference type="EMBL" id="LR796349">
    <property type="protein sequence ID" value="CAB4138735.1"/>
    <property type="molecule type" value="Genomic_DNA"/>
</dbReference>
<accession>A0A6J5LW75</accession>
<proteinExistence type="predicted"/>
<gene>
    <name evidence="1" type="ORF">UFOVP344_7</name>
</gene>
<evidence type="ECO:0000313" key="1">
    <source>
        <dbReference type="EMBL" id="CAB4138735.1"/>
    </source>
</evidence>